<gene>
    <name evidence="1" type="ORF">SAMD00023353_1601140</name>
</gene>
<dbReference type="EMBL" id="DF977461">
    <property type="protein sequence ID" value="GAP87892.1"/>
    <property type="molecule type" value="Genomic_DNA"/>
</dbReference>
<keyword evidence="2" id="KW-1185">Reference proteome</keyword>
<reference evidence="1" key="1">
    <citation type="submission" date="2016-03" db="EMBL/GenBank/DDBJ databases">
        <title>Draft genome sequence of Rosellinia necatrix.</title>
        <authorList>
            <person name="Kanematsu S."/>
        </authorList>
    </citation>
    <scope>NUCLEOTIDE SEQUENCE [LARGE SCALE GENOMIC DNA]</scope>
    <source>
        <strain evidence="1">W97</strain>
    </source>
</reference>
<accession>A0A1W2TIB0</accession>
<name>A0A1W2TIB0_ROSNE</name>
<evidence type="ECO:0000313" key="1">
    <source>
        <dbReference type="EMBL" id="GAP87892.1"/>
    </source>
</evidence>
<proteinExistence type="predicted"/>
<sequence>MTKFFIAGGTGFPNDFLKTSLEHYPSLSAGGTTNPEAAIESVKNWGPGPITYFRGIPKTEPAFAPELPEFPAQFKSILALTLADGTAFAHAVTAFWDLPGGVGVVIFEGIWISDSSRLRYCHTGGSGGAYPRWNSRIG</sequence>
<protein>
    <submittedName>
        <fullName evidence="1">Uncharacterized protein</fullName>
    </submittedName>
</protein>
<organism evidence="1">
    <name type="scientific">Rosellinia necatrix</name>
    <name type="common">White root-rot fungus</name>
    <dbReference type="NCBI Taxonomy" id="77044"/>
    <lineage>
        <taxon>Eukaryota</taxon>
        <taxon>Fungi</taxon>
        <taxon>Dikarya</taxon>
        <taxon>Ascomycota</taxon>
        <taxon>Pezizomycotina</taxon>
        <taxon>Sordariomycetes</taxon>
        <taxon>Xylariomycetidae</taxon>
        <taxon>Xylariales</taxon>
        <taxon>Xylariaceae</taxon>
        <taxon>Rosellinia</taxon>
    </lineage>
</organism>
<evidence type="ECO:0000313" key="2">
    <source>
        <dbReference type="Proteomes" id="UP000054516"/>
    </source>
</evidence>
<dbReference type="AlphaFoldDB" id="A0A1W2TIB0"/>
<dbReference type="Proteomes" id="UP000054516">
    <property type="component" value="Unassembled WGS sequence"/>
</dbReference>